<dbReference type="InterPro" id="IPR001638">
    <property type="entry name" value="Solute-binding_3/MltF_N"/>
</dbReference>
<dbReference type="SUPFAM" id="SSF53850">
    <property type="entry name" value="Periplasmic binding protein-like II"/>
    <property type="match status" value="1"/>
</dbReference>
<reference evidence="4" key="1">
    <citation type="submission" date="2023-09" db="EMBL/GenBank/DDBJ databases">
        <title>Marinobacter sediminicola sp. nov. and Marinobacter maritimum sp. nov., isolated from marine sediment.</title>
        <authorList>
            <person name="An J."/>
        </authorList>
    </citation>
    <scope>NUCLEOTIDE SEQUENCE</scope>
    <source>
        <strain evidence="4">F60267</strain>
    </source>
</reference>
<dbReference type="EMBL" id="JAVMBO010000017">
    <property type="protein sequence ID" value="MDS1311049.1"/>
    <property type="molecule type" value="Genomic_DNA"/>
</dbReference>
<feature type="domain" description="Solute-binding protein family 3/N-terminal" evidence="3">
    <location>
        <begin position="54"/>
        <end position="272"/>
    </location>
</feature>
<evidence type="ECO:0000313" key="5">
    <source>
        <dbReference type="Proteomes" id="UP001267407"/>
    </source>
</evidence>
<evidence type="ECO:0000259" key="3">
    <source>
        <dbReference type="Pfam" id="PF00497"/>
    </source>
</evidence>
<evidence type="ECO:0000256" key="2">
    <source>
        <dbReference type="ARBA" id="ARBA00022729"/>
    </source>
</evidence>
<dbReference type="RefSeq" id="WP_310966516.1">
    <property type="nucleotide sequence ID" value="NZ_JAVMBO010000017.1"/>
</dbReference>
<gene>
    <name evidence="4" type="ORF">RKA07_13185</name>
</gene>
<comment type="similarity">
    <text evidence="1">Belongs to the bacterial solute-binding protein 3 family.</text>
</comment>
<proteinExistence type="inferred from homology"/>
<evidence type="ECO:0000313" key="4">
    <source>
        <dbReference type="EMBL" id="MDS1311049.1"/>
    </source>
</evidence>
<dbReference type="Pfam" id="PF00497">
    <property type="entry name" value="SBP_bac_3"/>
    <property type="match status" value="1"/>
</dbReference>
<name>A0ABU2HJ15_9GAMM</name>
<evidence type="ECO:0000256" key="1">
    <source>
        <dbReference type="ARBA" id="ARBA00010333"/>
    </source>
</evidence>
<dbReference type="PANTHER" id="PTHR35936">
    <property type="entry name" value="MEMBRANE-BOUND LYTIC MUREIN TRANSGLYCOSYLASE F"/>
    <property type="match status" value="1"/>
</dbReference>
<sequence>MLRAILAVLFISLAGCSPPDEKPASITSQSADTPDVTLSANRDKFTVIIAADPWCPHNCIAGSGREGYAIDIARAVFASAGYRVEYMNAGWARAIQLAKENHADAVVGAFRGDVPDFIFPLEPIGISRTHLYTNAESQWVYNGIASLKGRTLLAINGYSYSPELDSYIERNHQNQGSVWLLSGPAPLSRAVVLLDQRRTDIFVEDELVMNWALQNQAALPAPRDAGEIHRAPFYIAFSPANPKAAELARILSDGIRNLRQSGQFDDILASYGVPLLSVD</sequence>
<dbReference type="Gene3D" id="3.40.190.10">
    <property type="entry name" value="Periplasmic binding protein-like II"/>
    <property type="match status" value="2"/>
</dbReference>
<dbReference type="PANTHER" id="PTHR35936:SF25">
    <property type="entry name" value="ABC TRANSPORTER SUBSTRATE-BINDING PROTEIN"/>
    <property type="match status" value="1"/>
</dbReference>
<organism evidence="4 5">
    <name type="scientific">Marinobacter xiaoshiensis</name>
    <dbReference type="NCBI Taxonomy" id="3073652"/>
    <lineage>
        <taxon>Bacteria</taxon>
        <taxon>Pseudomonadati</taxon>
        <taxon>Pseudomonadota</taxon>
        <taxon>Gammaproteobacteria</taxon>
        <taxon>Pseudomonadales</taxon>
        <taxon>Marinobacteraceae</taxon>
        <taxon>Marinobacter</taxon>
    </lineage>
</organism>
<dbReference type="PROSITE" id="PS51257">
    <property type="entry name" value="PROKAR_LIPOPROTEIN"/>
    <property type="match status" value="1"/>
</dbReference>
<comment type="caution">
    <text evidence="4">The sequence shown here is derived from an EMBL/GenBank/DDBJ whole genome shotgun (WGS) entry which is preliminary data.</text>
</comment>
<dbReference type="Proteomes" id="UP001267407">
    <property type="component" value="Unassembled WGS sequence"/>
</dbReference>
<protein>
    <submittedName>
        <fullName evidence="4">Transporter substrate-binding domain-containing protein</fullName>
    </submittedName>
</protein>
<keyword evidence="5" id="KW-1185">Reference proteome</keyword>
<accession>A0ABU2HJ15</accession>
<keyword evidence="2" id="KW-0732">Signal</keyword>